<protein>
    <submittedName>
        <fullName evidence="2">Uncharacterized protein</fullName>
    </submittedName>
</protein>
<accession>A0A1H5T0T6</accession>
<reference evidence="2 3" key="1">
    <citation type="submission" date="2016-10" db="EMBL/GenBank/DDBJ databases">
        <authorList>
            <person name="de Groot N.N."/>
        </authorList>
    </citation>
    <scope>NUCLEOTIDE SEQUENCE [LARGE SCALE GENOMIC DNA]</scope>
    <source>
        <strain evidence="2 3">CGMCC 1.10331</strain>
    </source>
</reference>
<dbReference type="RefSeq" id="WP_160113901.1">
    <property type="nucleotide sequence ID" value="NZ_CP031311.1"/>
</dbReference>
<keyword evidence="1" id="KW-1133">Transmembrane helix</keyword>
<organism evidence="2 3">
    <name type="scientific">Halobellus limi</name>
    <dbReference type="NCBI Taxonomy" id="699433"/>
    <lineage>
        <taxon>Archaea</taxon>
        <taxon>Methanobacteriati</taxon>
        <taxon>Methanobacteriota</taxon>
        <taxon>Stenosarchaea group</taxon>
        <taxon>Halobacteria</taxon>
        <taxon>Halobacteriales</taxon>
        <taxon>Haloferacaceae</taxon>
        <taxon>Halobellus</taxon>
    </lineage>
</organism>
<dbReference type="GeneID" id="43740848"/>
<sequence>MPIFGLADASIVAMILGARAQRTSTRLFVLVVWAVSAAFSLGVTI</sequence>
<feature type="transmembrane region" description="Helical" evidence="1">
    <location>
        <begin position="27"/>
        <end position="44"/>
    </location>
</feature>
<evidence type="ECO:0000313" key="3">
    <source>
        <dbReference type="Proteomes" id="UP000236740"/>
    </source>
</evidence>
<name>A0A1H5T0T6_9EURY</name>
<gene>
    <name evidence="2" type="ORF">SAMN04488133_0138</name>
</gene>
<proteinExistence type="predicted"/>
<evidence type="ECO:0000256" key="1">
    <source>
        <dbReference type="SAM" id="Phobius"/>
    </source>
</evidence>
<keyword evidence="3" id="KW-1185">Reference proteome</keyword>
<dbReference type="Proteomes" id="UP000236740">
    <property type="component" value="Unassembled WGS sequence"/>
</dbReference>
<dbReference type="AlphaFoldDB" id="A0A1H5T0T6"/>
<keyword evidence="1" id="KW-0812">Transmembrane</keyword>
<dbReference type="EMBL" id="FNVN01000001">
    <property type="protein sequence ID" value="SEF56443.1"/>
    <property type="molecule type" value="Genomic_DNA"/>
</dbReference>
<evidence type="ECO:0000313" key="2">
    <source>
        <dbReference type="EMBL" id="SEF56443.1"/>
    </source>
</evidence>
<keyword evidence="1" id="KW-0472">Membrane</keyword>